<gene>
    <name evidence="1" type="ORF">VC34_22130</name>
</gene>
<sequence length="151" mass="17577">MTKPKLDLIDRTNFEDLKWNNWTKAMENQPGEIIRKNDNYCASFALSDILDTTLTKSWTLKPDTYYLLQFSLQTPNENNYYSVKWNDLDLGEKTLISASTTWKTVGVTFRTSPFGFPPEDKIELKIERGTADNLVMLDDLELYDLELYNLS</sequence>
<dbReference type="Proteomes" id="UP000033500">
    <property type="component" value="Unassembled WGS sequence"/>
</dbReference>
<dbReference type="RefSeq" id="WP_046048438.1">
    <property type="nucleotide sequence ID" value="NZ_LACD01000028.1"/>
</dbReference>
<dbReference type="EMBL" id="LACD01000028">
    <property type="protein sequence ID" value="KJZ39299.1"/>
    <property type="molecule type" value="Genomic_DNA"/>
</dbReference>
<reference evidence="1 2" key="1">
    <citation type="submission" date="2015-03" db="EMBL/GenBank/DDBJ databases">
        <title>Comparative genomics of Pseudomonas insights into diversity of traits involved in vanlence and defense.</title>
        <authorList>
            <person name="Qin Y."/>
        </authorList>
    </citation>
    <scope>NUCLEOTIDE SEQUENCE [LARGE SCALE GENOMIC DNA]</scope>
    <source>
        <strain evidence="1 2">C3</strain>
    </source>
</reference>
<evidence type="ECO:0000313" key="1">
    <source>
        <dbReference type="EMBL" id="KJZ39299.1"/>
    </source>
</evidence>
<comment type="caution">
    <text evidence="1">The sequence shown here is derived from an EMBL/GenBank/DDBJ whole genome shotgun (WGS) entry which is preliminary data.</text>
</comment>
<dbReference type="AlphaFoldDB" id="A0A0F4T581"/>
<protein>
    <recommendedName>
        <fullName evidence="3">CBM-cenC domain-containing protein</fullName>
    </recommendedName>
</protein>
<proteinExistence type="predicted"/>
<accession>A0A0F4T581</accession>
<dbReference type="Gene3D" id="2.60.120.260">
    <property type="entry name" value="Galactose-binding domain-like"/>
    <property type="match status" value="1"/>
</dbReference>
<name>A0A0F4T581_PSEFL</name>
<evidence type="ECO:0000313" key="2">
    <source>
        <dbReference type="Proteomes" id="UP000033500"/>
    </source>
</evidence>
<organism evidence="1 2">
    <name type="scientific">Pseudomonas fluorescens</name>
    <dbReference type="NCBI Taxonomy" id="294"/>
    <lineage>
        <taxon>Bacteria</taxon>
        <taxon>Pseudomonadati</taxon>
        <taxon>Pseudomonadota</taxon>
        <taxon>Gammaproteobacteria</taxon>
        <taxon>Pseudomonadales</taxon>
        <taxon>Pseudomonadaceae</taxon>
        <taxon>Pseudomonas</taxon>
    </lineage>
</organism>
<evidence type="ECO:0008006" key="3">
    <source>
        <dbReference type="Google" id="ProtNLM"/>
    </source>
</evidence>
<dbReference type="PATRIC" id="fig|294.131.peg.3333"/>